<dbReference type="Gene3D" id="1.20.5.4130">
    <property type="match status" value="1"/>
</dbReference>
<dbReference type="OMA" id="RARANWM"/>
<feature type="domain" description="Disease resistance N-terminal" evidence="4">
    <location>
        <begin position="12"/>
        <end position="94"/>
    </location>
</feature>
<evidence type="ECO:0000313" key="5">
    <source>
        <dbReference type="EMBL" id="PRQ38780.1"/>
    </source>
</evidence>
<dbReference type="Pfam" id="PF18052">
    <property type="entry name" value="Rx_N"/>
    <property type="match status" value="1"/>
</dbReference>
<organism evidence="5 6">
    <name type="scientific">Rosa chinensis</name>
    <name type="common">China rose</name>
    <dbReference type="NCBI Taxonomy" id="74649"/>
    <lineage>
        <taxon>Eukaryota</taxon>
        <taxon>Viridiplantae</taxon>
        <taxon>Streptophyta</taxon>
        <taxon>Embryophyta</taxon>
        <taxon>Tracheophyta</taxon>
        <taxon>Spermatophyta</taxon>
        <taxon>Magnoliopsida</taxon>
        <taxon>eudicotyledons</taxon>
        <taxon>Gunneridae</taxon>
        <taxon>Pentapetalae</taxon>
        <taxon>rosids</taxon>
        <taxon>fabids</taxon>
        <taxon>Rosales</taxon>
        <taxon>Rosaceae</taxon>
        <taxon>Rosoideae</taxon>
        <taxon>Rosoideae incertae sedis</taxon>
        <taxon>Rosa</taxon>
    </lineage>
</organism>
<keyword evidence="3" id="KW-0611">Plant defense</keyword>
<name>A0A2P6QX78_ROSCH</name>
<evidence type="ECO:0000256" key="3">
    <source>
        <dbReference type="ARBA" id="ARBA00022821"/>
    </source>
</evidence>
<evidence type="ECO:0000256" key="1">
    <source>
        <dbReference type="ARBA" id="ARBA00022737"/>
    </source>
</evidence>
<keyword evidence="6" id="KW-1185">Reference proteome</keyword>
<dbReference type="GO" id="GO:0006952">
    <property type="term" value="P:defense response"/>
    <property type="evidence" value="ECO:0007669"/>
    <property type="project" value="UniProtKB-KW"/>
</dbReference>
<protein>
    <recommendedName>
        <fullName evidence="4">Disease resistance N-terminal domain-containing protein</fullName>
    </recommendedName>
</protein>
<accession>A0A2P6QX78</accession>
<keyword evidence="1" id="KW-0677">Repeat</keyword>
<dbReference type="Proteomes" id="UP000238479">
    <property type="component" value="Chromosome 4"/>
</dbReference>
<dbReference type="EMBL" id="PDCK01000042">
    <property type="protein sequence ID" value="PRQ38780.1"/>
    <property type="molecule type" value="Genomic_DNA"/>
</dbReference>
<reference evidence="5 6" key="1">
    <citation type="journal article" date="2018" name="Nat. Genet.">
        <title>The Rosa genome provides new insights in the design of modern roses.</title>
        <authorList>
            <person name="Bendahmane M."/>
        </authorList>
    </citation>
    <scope>NUCLEOTIDE SEQUENCE [LARGE SCALE GENOMIC DNA]</scope>
    <source>
        <strain evidence="6">cv. Old Blush</strain>
    </source>
</reference>
<dbReference type="Gramene" id="PRQ38780">
    <property type="protein sequence ID" value="PRQ38780"/>
    <property type="gene ID" value="RchiOBHm_Chr4g0417741"/>
</dbReference>
<proteinExistence type="predicted"/>
<dbReference type="GO" id="GO:0000166">
    <property type="term" value="F:nucleotide binding"/>
    <property type="evidence" value="ECO:0007669"/>
    <property type="project" value="UniProtKB-KW"/>
</dbReference>
<evidence type="ECO:0000313" key="6">
    <source>
        <dbReference type="Proteomes" id="UP000238479"/>
    </source>
</evidence>
<keyword evidence="2" id="KW-0547">Nucleotide-binding</keyword>
<gene>
    <name evidence="5" type="ORF">RchiOBHm_Chr4g0417741</name>
</gene>
<comment type="caution">
    <text evidence="5">The sequence shown here is derived from an EMBL/GenBank/DDBJ whole genome shotgun (WGS) entry which is preliminary data.</text>
</comment>
<evidence type="ECO:0000256" key="2">
    <source>
        <dbReference type="ARBA" id="ARBA00022741"/>
    </source>
</evidence>
<dbReference type="AlphaFoldDB" id="A0A2P6QX78"/>
<dbReference type="InterPro" id="IPR041118">
    <property type="entry name" value="Rx_N"/>
</dbReference>
<evidence type="ECO:0000259" key="4">
    <source>
        <dbReference type="Pfam" id="PF18052"/>
    </source>
</evidence>
<sequence length="204" mass="23085">MFVLSLLECAAGEVVSNVTSLATDQLRLDIVWGFRKEINKLKESSTLIGDIIHDASHEPEDRELRARANWMKRLTSVAYNADDILDEIEYEVHRIVIKETSLDQKILGFFCNNPVVFRLKMARKIYNINTSLDDLYKKAAGVGLGMTRRSNGGAAASKDQRETTSLVEKNEFTFKDAIIVGRVEVVSNIIATLTNSKIKKRFFR</sequence>